<dbReference type="EMBL" id="BSXT01002949">
    <property type="protein sequence ID" value="GMF51784.1"/>
    <property type="molecule type" value="Genomic_DNA"/>
</dbReference>
<evidence type="ECO:0000256" key="1">
    <source>
        <dbReference type="SAM" id="MobiDB-lite"/>
    </source>
</evidence>
<accession>A0A9W6Y3X6</accession>
<evidence type="ECO:0000313" key="3">
    <source>
        <dbReference type="Proteomes" id="UP001165121"/>
    </source>
</evidence>
<feature type="compositionally biased region" description="Acidic residues" evidence="1">
    <location>
        <begin position="229"/>
        <end position="241"/>
    </location>
</feature>
<evidence type="ECO:0000313" key="2">
    <source>
        <dbReference type="EMBL" id="GMF51784.1"/>
    </source>
</evidence>
<proteinExistence type="predicted"/>
<dbReference type="AlphaFoldDB" id="A0A9W6Y3X6"/>
<sequence>MSAHVRWRRSSRGTCTSNWLAGREPGKKIIGGRASQSAVGMEEGGGVGSCESQNAVMEMEGGGGGRASRRAVKGKESGGGRASQRALEKEEEGGVGGSALQRAVVEMEGGGGGGRASQSGVVEEEACDVRVSQIDTSVQPSQNTLTLLFGTPSDAEPELSPAAVTTPLDLPPRVESEGDQYTEPATAAASASRTQPPPPPRTCFKKDVNYVAEDENTRGYESFSSGESDGVDFDEGYDEPELEVHDDNDVELSNEDAIQMDEAFIKSP</sequence>
<name>A0A9W6Y3X6_9STRA</name>
<keyword evidence="3" id="KW-1185">Reference proteome</keyword>
<organism evidence="2 3">
    <name type="scientific">Phytophthora fragariaefolia</name>
    <dbReference type="NCBI Taxonomy" id="1490495"/>
    <lineage>
        <taxon>Eukaryota</taxon>
        <taxon>Sar</taxon>
        <taxon>Stramenopiles</taxon>
        <taxon>Oomycota</taxon>
        <taxon>Peronosporomycetes</taxon>
        <taxon>Peronosporales</taxon>
        <taxon>Peronosporaceae</taxon>
        <taxon>Phytophthora</taxon>
    </lineage>
</organism>
<comment type="caution">
    <text evidence="2">The sequence shown here is derived from an EMBL/GenBank/DDBJ whole genome shotgun (WGS) entry which is preliminary data.</text>
</comment>
<dbReference type="Proteomes" id="UP001165121">
    <property type="component" value="Unassembled WGS sequence"/>
</dbReference>
<gene>
    <name evidence="2" type="ORF">Pfra01_002105300</name>
</gene>
<feature type="region of interest" description="Disordered" evidence="1">
    <location>
        <begin position="57"/>
        <end position="99"/>
    </location>
</feature>
<feature type="region of interest" description="Disordered" evidence="1">
    <location>
        <begin position="147"/>
        <end position="248"/>
    </location>
</feature>
<reference evidence="2" key="1">
    <citation type="submission" date="2023-04" db="EMBL/GenBank/DDBJ databases">
        <title>Phytophthora fragariaefolia NBRC 109709.</title>
        <authorList>
            <person name="Ichikawa N."/>
            <person name="Sato H."/>
            <person name="Tonouchi N."/>
        </authorList>
    </citation>
    <scope>NUCLEOTIDE SEQUENCE</scope>
    <source>
        <strain evidence="2">NBRC 109709</strain>
    </source>
</reference>
<protein>
    <submittedName>
        <fullName evidence="2">Unnamed protein product</fullName>
    </submittedName>
</protein>